<dbReference type="InterPro" id="IPR002350">
    <property type="entry name" value="Kazal_dom"/>
</dbReference>
<organism evidence="11 12">
    <name type="scientific">Crassostrea virginica</name>
    <name type="common">Eastern oyster</name>
    <dbReference type="NCBI Taxonomy" id="6565"/>
    <lineage>
        <taxon>Eukaryota</taxon>
        <taxon>Metazoa</taxon>
        <taxon>Spiralia</taxon>
        <taxon>Lophotrochozoa</taxon>
        <taxon>Mollusca</taxon>
        <taxon>Bivalvia</taxon>
        <taxon>Autobranchia</taxon>
        <taxon>Pteriomorphia</taxon>
        <taxon>Ostreida</taxon>
        <taxon>Ostreoidea</taxon>
        <taxon>Ostreidae</taxon>
        <taxon>Crassostrea</taxon>
    </lineage>
</organism>
<protein>
    <recommendedName>
        <fullName evidence="8">Solute carrier organic anion transporter family member</fullName>
    </recommendedName>
</protein>
<dbReference type="GO" id="GO:0015347">
    <property type="term" value="F:sodium-independent organic anion transmembrane transporter activity"/>
    <property type="evidence" value="ECO:0007669"/>
    <property type="project" value="TreeGrafter"/>
</dbReference>
<dbReference type="CDD" id="cd17336">
    <property type="entry name" value="MFS_SLCO_OATP"/>
    <property type="match status" value="1"/>
</dbReference>
<feature type="transmembrane region" description="Helical" evidence="8">
    <location>
        <begin position="558"/>
        <end position="575"/>
    </location>
</feature>
<dbReference type="SUPFAM" id="SSF103473">
    <property type="entry name" value="MFS general substrate transporter"/>
    <property type="match status" value="1"/>
</dbReference>
<dbReference type="InterPro" id="IPR036259">
    <property type="entry name" value="MFS_trans_sf"/>
</dbReference>
<feature type="transmembrane region" description="Helical" evidence="8">
    <location>
        <begin position="195"/>
        <end position="213"/>
    </location>
</feature>
<feature type="transmembrane region" description="Helical" evidence="8">
    <location>
        <begin position="118"/>
        <end position="139"/>
    </location>
</feature>
<feature type="transmembrane region" description="Helical" evidence="8">
    <location>
        <begin position="347"/>
        <end position="368"/>
    </location>
</feature>
<keyword evidence="4 8" id="KW-0812">Transmembrane</keyword>
<dbReference type="GeneID" id="111128388"/>
<evidence type="ECO:0000256" key="2">
    <source>
        <dbReference type="ARBA" id="ARBA00009657"/>
    </source>
</evidence>
<evidence type="ECO:0000259" key="10">
    <source>
        <dbReference type="PROSITE" id="PS51465"/>
    </source>
</evidence>
<keyword evidence="11" id="KW-1185">Reference proteome</keyword>
<evidence type="ECO:0000256" key="9">
    <source>
        <dbReference type="SAM" id="MobiDB-lite"/>
    </source>
</evidence>
<proteinExistence type="inferred from homology"/>
<dbReference type="Proteomes" id="UP000694844">
    <property type="component" value="Chromosome 4"/>
</dbReference>
<dbReference type="Pfam" id="PF03137">
    <property type="entry name" value="OATP"/>
    <property type="match status" value="1"/>
</dbReference>
<evidence type="ECO:0000256" key="3">
    <source>
        <dbReference type="ARBA" id="ARBA00022475"/>
    </source>
</evidence>
<feature type="transmembrane region" description="Helical" evidence="8">
    <location>
        <begin position="380"/>
        <end position="405"/>
    </location>
</feature>
<evidence type="ECO:0000256" key="5">
    <source>
        <dbReference type="ARBA" id="ARBA00022989"/>
    </source>
</evidence>
<feature type="compositionally biased region" description="Basic residues" evidence="9">
    <location>
        <begin position="308"/>
        <end position="318"/>
    </location>
</feature>
<dbReference type="InterPro" id="IPR004156">
    <property type="entry name" value="OATP"/>
</dbReference>
<dbReference type="GO" id="GO:0043252">
    <property type="term" value="P:sodium-independent organic anion transport"/>
    <property type="evidence" value="ECO:0007669"/>
    <property type="project" value="TreeGrafter"/>
</dbReference>
<feature type="region of interest" description="Disordered" evidence="9">
    <location>
        <begin position="1"/>
        <end position="26"/>
    </location>
</feature>
<keyword evidence="6 8" id="KW-0472">Membrane</keyword>
<keyword evidence="8" id="KW-0406">Ion transport</keyword>
<name>A0A8B8DQ47_CRAVI</name>
<keyword evidence="8" id="KW-0813">Transport</keyword>
<evidence type="ECO:0000256" key="1">
    <source>
        <dbReference type="ARBA" id="ARBA00004651"/>
    </source>
</evidence>
<comment type="caution">
    <text evidence="8">Lacks conserved residue(s) required for the propagation of feature annotation.</text>
</comment>
<comment type="similarity">
    <text evidence="2 8">Belongs to the organo anion transporter (TC 2.A.60) family.</text>
</comment>
<dbReference type="PANTHER" id="PTHR11388">
    <property type="entry name" value="ORGANIC ANION TRANSPORTER"/>
    <property type="match status" value="1"/>
</dbReference>
<gene>
    <name evidence="12" type="primary">LOC111128388</name>
</gene>
<keyword evidence="5 8" id="KW-1133">Transmembrane helix</keyword>
<comment type="subcellular location">
    <subcellularLocation>
        <location evidence="1 8">Cell membrane</location>
        <topology evidence="1 8">Multi-pass membrane protein</topology>
    </subcellularLocation>
</comment>
<evidence type="ECO:0000313" key="11">
    <source>
        <dbReference type="Proteomes" id="UP000694844"/>
    </source>
</evidence>
<evidence type="ECO:0000256" key="8">
    <source>
        <dbReference type="RuleBase" id="RU362056"/>
    </source>
</evidence>
<dbReference type="PANTHER" id="PTHR11388:SF157">
    <property type="entry name" value="SOLUTE CARRIER ORGANIC ANION TRANSPORTER FAMILY MEMBER 2A1-LIKE"/>
    <property type="match status" value="1"/>
</dbReference>
<feature type="transmembrane region" description="Helical" evidence="8">
    <location>
        <begin position="89"/>
        <end position="106"/>
    </location>
</feature>
<feature type="transmembrane region" description="Helical" evidence="8">
    <location>
        <begin position="48"/>
        <end position="69"/>
    </location>
</feature>
<keyword evidence="3" id="KW-1003">Cell membrane</keyword>
<evidence type="ECO:0000256" key="7">
    <source>
        <dbReference type="ARBA" id="ARBA00023157"/>
    </source>
</evidence>
<dbReference type="Pfam" id="PF07648">
    <property type="entry name" value="Kazal_2"/>
    <property type="match status" value="1"/>
</dbReference>
<feature type="transmembrane region" description="Helical" evidence="8">
    <location>
        <begin position="279"/>
        <end position="303"/>
    </location>
</feature>
<feature type="transmembrane region" description="Helical" evidence="8">
    <location>
        <begin position="522"/>
        <end position="546"/>
    </location>
</feature>
<dbReference type="RefSeq" id="XP_022329684.1">
    <property type="nucleotide sequence ID" value="XM_022473976.1"/>
</dbReference>
<feature type="region of interest" description="Disordered" evidence="9">
    <location>
        <begin position="643"/>
        <end position="671"/>
    </location>
</feature>
<dbReference type="Gene3D" id="1.20.1250.20">
    <property type="entry name" value="MFS general substrate transporter like domains"/>
    <property type="match status" value="1"/>
</dbReference>
<feature type="domain" description="Kazal-like" evidence="10">
    <location>
        <begin position="450"/>
        <end position="505"/>
    </location>
</feature>
<dbReference type="KEGG" id="cvn:111128388"/>
<dbReference type="InterPro" id="IPR036058">
    <property type="entry name" value="Kazal_dom_sf"/>
</dbReference>
<evidence type="ECO:0000313" key="12">
    <source>
        <dbReference type="RefSeq" id="XP_022329684.1"/>
    </source>
</evidence>
<evidence type="ECO:0000256" key="6">
    <source>
        <dbReference type="ARBA" id="ARBA00023136"/>
    </source>
</evidence>
<sequence>MSAKELEYGVDPPEQDGAGPDEEGGVGPDEQCGVGCFRPSFLQRCARMGVFVALYSPASLCTSALSVYMSSQITTLEKQFGFTSAQSGFLLSCNDIGFLLTTIFVANMARSVHIPRSLFIATMCFGISGVFCSLAYFLAPVTFNEQPITSNMSSSRSDLSIKTNDSRNQLCSLTDKTSQEFCDPKVAKVGAPSEFTTVAIVIIAVGMMIQGLGKAPRQPYIITYIDDNGRKQKTAFFIGVIMAIGIFGPGLGFGLGAVFSQMYVTLEDVQLTVRDPQWIGAWWLGFIVFGLLAVVVSIPLMCFPKRMPGSKRKTPPKRKGPEQKTGLKQSMRELAKKLARILGNARFSLNLAAVCLVLFLIGGFLAFTPKYLETQFFIPAWHANAVMGGVLIVSTCIGTIVGGYLTSYKKLHPYTCIRLVAAVNLFSMVSTCLGFVLGCENPVIVGLGETTVNSTCTSNCNCDSTEYLPVCGSDNRNYLTPCHAGCVDGALGAAGMTYTNCTCIEGGGWATPGLCQTDCQMLWPFLSVSLLTSLFAAVSIVPGIMFGVRCVSDEDKSLAVGVSSFMQTTFGWMIGPVVSGKIIDTCCKLWSSSCYGNGACALYDIEDFRFRRYAVEIAAKCLVMCLYVACIWVSRNRTDWSIEDDGDDGKENKDENSAIPEKEELITKKDKLHFETRDPIVKSRKP</sequence>
<keyword evidence="7" id="KW-1015">Disulfide bond</keyword>
<dbReference type="PROSITE" id="PS51465">
    <property type="entry name" value="KAZAL_2"/>
    <property type="match status" value="1"/>
</dbReference>
<evidence type="ECO:0000256" key="4">
    <source>
        <dbReference type="ARBA" id="ARBA00022692"/>
    </source>
</evidence>
<dbReference type="SUPFAM" id="SSF100895">
    <property type="entry name" value="Kazal-type serine protease inhibitors"/>
    <property type="match status" value="1"/>
</dbReference>
<dbReference type="GO" id="GO:0016323">
    <property type="term" value="C:basolateral plasma membrane"/>
    <property type="evidence" value="ECO:0007669"/>
    <property type="project" value="TreeGrafter"/>
</dbReference>
<feature type="transmembrane region" description="Helical" evidence="8">
    <location>
        <begin position="234"/>
        <end position="259"/>
    </location>
</feature>
<dbReference type="OrthoDB" id="5062115at2759"/>
<feature type="region of interest" description="Disordered" evidence="9">
    <location>
        <begin position="308"/>
        <end position="327"/>
    </location>
</feature>
<dbReference type="NCBIfam" id="TIGR00805">
    <property type="entry name" value="oat"/>
    <property type="match status" value="1"/>
</dbReference>
<feature type="compositionally biased region" description="Basic and acidic residues" evidence="9">
    <location>
        <begin position="649"/>
        <end position="671"/>
    </location>
</feature>
<dbReference type="GO" id="GO:0006811">
    <property type="term" value="P:monoatomic ion transport"/>
    <property type="evidence" value="ECO:0007669"/>
    <property type="project" value="UniProtKB-KW"/>
</dbReference>
<reference evidence="12" key="1">
    <citation type="submission" date="2025-08" db="UniProtKB">
        <authorList>
            <consortium name="RefSeq"/>
        </authorList>
    </citation>
    <scope>IDENTIFICATION</scope>
    <source>
        <tissue evidence="12">Whole sample</tissue>
    </source>
</reference>
<accession>A0A8B8DQ47</accession>
<dbReference type="AlphaFoldDB" id="A0A8B8DQ47"/>